<dbReference type="InterPro" id="IPR027417">
    <property type="entry name" value="P-loop_NTPase"/>
</dbReference>
<dbReference type="InterPro" id="IPR017871">
    <property type="entry name" value="ABC_transporter-like_CS"/>
</dbReference>
<evidence type="ECO:0000256" key="4">
    <source>
        <dbReference type="ARBA" id="ARBA00022519"/>
    </source>
</evidence>
<keyword evidence="15" id="KW-1185">Reference proteome</keyword>
<dbReference type="SUPFAM" id="SSF52540">
    <property type="entry name" value="P-loop containing nucleoside triphosphate hydrolases"/>
    <property type="match status" value="1"/>
</dbReference>
<dbReference type="Gene3D" id="3.40.50.300">
    <property type="entry name" value="P-loop containing nucleotide triphosphate hydrolases"/>
    <property type="match status" value="1"/>
</dbReference>
<keyword evidence="3" id="KW-1003">Cell membrane</keyword>
<keyword evidence="8 11" id="KW-1133">Transmembrane helix</keyword>
<protein>
    <submittedName>
        <fullName evidence="14">Iron import ATP-binding/permease protein IrtB</fullName>
        <ecNumber evidence="14">3.6.3.-</ecNumber>
    </submittedName>
</protein>
<dbReference type="GO" id="GO:0005886">
    <property type="term" value="C:plasma membrane"/>
    <property type="evidence" value="ECO:0007669"/>
    <property type="project" value="UniProtKB-SubCell"/>
</dbReference>
<keyword evidence="7 14" id="KW-0067">ATP-binding</keyword>
<evidence type="ECO:0000256" key="9">
    <source>
        <dbReference type="ARBA" id="ARBA00023136"/>
    </source>
</evidence>
<reference evidence="14 15" key="1">
    <citation type="submission" date="2018-12" db="EMBL/GenBank/DDBJ databases">
        <authorList>
            <consortium name="Pathogen Informatics"/>
        </authorList>
    </citation>
    <scope>NUCLEOTIDE SEQUENCE [LARGE SCALE GENOMIC DNA]</scope>
    <source>
        <strain evidence="14 15">NCTC12967</strain>
    </source>
</reference>
<sequence length="579" mass="62630">MLKQFRRYLDKPGVVNALIAGYAVSALLQGLAFVALIPFLRAFLGPDPASSLTWLWVLIGLGAAAFLVNWISMVMAMRISVIDVCGNLISKIGRRVSALPLGWFRARSAGDVAAAVSSEVGILSHLASVVLPNLVSAIVIPGTVLVATFFFDWRLALVMAVSLPFTYLVWRWGLRSIKQEHAQEPVLSSASAGRLIEYAQLQPVLRARGLAGMQWSPIRSTLEAENQGVHRLLKLQGPPLGTLLVITHAVFAGVLAFGLAFALDGSLDLATFVAVVVMTTRFVTPMTHALLYQGEIQKCEISLEAIGKILDTPVMPEPEKPQVPGNHDIGFQDITFSYDPDAPLFQNFSLDAPQGQITAIVGPSGCGKSTLTKLAARFWDVSAGRVTIGGVDVRDIATEQLMSMISMVFQDVYLFNTTIRENVRIAKPGATDEEVEEAIRRSRLEEALKRLPQGLDTPVGEGGLRLSGGERQRVSIARAFLKDAPILLLDEVTSALDAENEAVLTTTLEELSRGRTVVVIAHRLSTIMNAHSVAVLSGREAGQVTRVVQQGSPAELAKTEGLFAELLEDSQAISRWRLA</sequence>
<evidence type="ECO:0000313" key="15">
    <source>
        <dbReference type="Proteomes" id="UP000273044"/>
    </source>
</evidence>
<dbReference type="InterPro" id="IPR036640">
    <property type="entry name" value="ABC1_TM_sf"/>
</dbReference>
<evidence type="ECO:0000256" key="8">
    <source>
        <dbReference type="ARBA" id="ARBA00022989"/>
    </source>
</evidence>
<evidence type="ECO:0000256" key="3">
    <source>
        <dbReference type="ARBA" id="ARBA00022475"/>
    </source>
</evidence>
<feature type="transmembrane region" description="Helical" evidence="11">
    <location>
        <begin position="52"/>
        <end position="71"/>
    </location>
</feature>
<dbReference type="InterPro" id="IPR039421">
    <property type="entry name" value="Type_1_exporter"/>
</dbReference>
<feature type="domain" description="ABC transporter" evidence="12">
    <location>
        <begin position="329"/>
        <end position="575"/>
    </location>
</feature>
<proteinExistence type="inferred from homology"/>
<evidence type="ECO:0000256" key="10">
    <source>
        <dbReference type="ARBA" id="ARBA00023455"/>
    </source>
</evidence>
<dbReference type="PROSITE" id="PS50929">
    <property type="entry name" value="ABC_TM1F"/>
    <property type="match status" value="1"/>
</dbReference>
<evidence type="ECO:0000256" key="5">
    <source>
        <dbReference type="ARBA" id="ARBA00022692"/>
    </source>
</evidence>
<dbReference type="Gene3D" id="1.20.1560.10">
    <property type="entry name" value="ABC transporter type 1, transmembrane domain"/>
    <property type="match status" value="1"/>
</dbReference>
<keyword evidence="6" id="KW-0547">Nucleotide-binding</keyword>
<dbReference type="GO" id="GO:0005524">
    <property type="term" value="F:ATP binding"/>
    <property type="evidence" value="ECO:0007669"/>
    <property type="project" value="UniProtKB-KW"/>
</dbReference>
<accession>A0A3S4TYX2</accession>
<dbReference type="SUPFAM" id="SSF90123">
    <property type="entry name" value="ABC transporter transmembrane region"/>
    <property type="match status" value="1"/>
</dbReference>
<dbReference type="GO" id="GO:0034040">
    <property type="term" value="F:ATPase-coupled lipid transmembrane transporter activity"/>
    <property type="evidence" value="ECO:0007669"/>
    <property type="project" value="TreeGrafter"/>
</dbReference>
<dbReference type="PANTHER" id="PTHR24221:SF654">
    <property type="entry name" value="ATP-BINDING CASSETTE SUB-FAMILY B MEMBER 6"/>
    <property type="match status" value="1"/>
</dbReference>
<dbReference type="InterPro" id="IPR003439">
    <property type="entry name" value="ABC_transporter-like_ATP-bd"/>
</dbReference>
<keyword evidence="5 11" id="KW-0812">Transmembrane</keyword>
<keyword evidence="2" id="KW-0813">Transport</keyword>
<evidence type="ECO:0000313" key="14">
    <source>
        <dbReference type="EMBL" id="VEH69403.1"/>
    </source>
</evidence>
<name>A0A3S4TYX2_9ACTN</name>
<dbReference type="GeneID" id="64406156"/>
<dbReference type="GO" id="GO:0016887">
    <property type="term" value="F:ATP hydrolysis activity"/>
    <property type="evidence" value="ECO:0007669"/>
    <property type="project" value="InterPro"/>
</dbReference>
<comment type="similarity">
    <text evidence="10">Belongs to the ABC transporter superfamily. Siderophore-Fe(3+) uptake transporter (SIUT) (TC 3.A.1.21) family.</text>
</comment>
<dbReference type="PROSITE" id="PS50893">
    <property type="entry name" value="ABC_TRANSPORTER_2"/>
    <property type="match status" value="1"/>
</dbReference>
<feature type="transmembrane region" description="Helical" evidence="11">
    <location>
        <begin position="126"/>
        <end position="147"/>
    </location>
</feature>
<evidence type="ECO:0000256" key="6">
    <source>
        <dbReference type="ARBA" id="ARBA00022741"/>
    </source>
</evidence>
<evidence type="ECO:0000256" key="1">
    <source>
        <dbReference type="ARBA" id="ARBA00004429"/>
    </source>
</evidence>
<feature type="transmembrane region" description="Helical" evidence="11">
    <location>
        <begin position="12"/>
        <end position="40"/>
    </location>
</feature>
<comment type="subcellular location">
    <subcellularLocation>
        <location evidence="1">Cell inner membrane</location>
        <topology evidence="1">Multi-pass membrane protein</topology>
    </subcellularLocation>
</comment>
<dbReference type="EMBL" id="LR134406">
    <property type="protein sequence ID" value="VEH69403.1"/>
    <property type="molecule type" value="Genomic_DNA"/>
</dbReference>
<gene>
    <name evidence="14" type="primary">irtB_2</name>
    <name evidence="14" type="ORF">NCTC12967_00670</name>
</gene>
<dbReference type="Proteomes" id="UP000273044">
    <property type="component" value="Chromosome"/>
</dbReference>
<evidence type="ECO:0000259" key="13">
    <source>
        <dbReference type="PROSITE" id="PS50929"/>
    </source>
</evidence>
<dbReference type="FunFam" id="3.40.50.300:FF:000221">
    <property type="entry name" value="Multidrug ABC transporter ATP-binding protein"/>
    <property type="match status" value="1"/>
</dbReference>
<feature type="transmembrane region" description="Helical" evidence="11">
    <location>
        <begin position="240"/>
        <end position="263"/>
    </location>
</feature>
<evidence type="ECO:0000259" key="12">
    <source>
        <dbReference type="PROSITE" id="PS50893"/>
    </source>
</evidence>
<dbReference type="Pfam" id="PF00005">
    <property type="entry name" value="ABC_tran"/>
    <property type="match status" value="1"/>
</dbReference>
<feature type="domain" description="ABC transmembrane type-1" evidence="13">
    <location>
        <begin position="17"/>
        <end position="298"/>
    </location>
</feature>
<dbReference type="InterPro" id="IPR003593">
    <property type="entry name" value="AAA+_ATPase"/>
</dbReference>
<dbReference type="GO" id="GO:0140359">
    <property type="term" value="F:ABC-type transporter activity"/>
    <property type="evidence" value="ECO:0007669"/>
    <property type="project" value="InterPro"/>
</dbReference>
<dbReference type="EC" id="3.6.3.-" evidence="14"/>
<dbReference type="Pfam" id="PF00664">
    <property type="entry name" value="ABC_membrane"/>
    <property type="match status" value="1"/>
</dbReference>
<keyword evidence="14" id="KW-0378">Hydrolase</keyword>
<dbReference type="InterPro" id="IPR011527">
    <property type="entry name" value="ABC1_TM_dom"/>
</dbReference>
<feature type="transmembrane region" description="Helical" evidence="11">
    <location>
        <begin position="153"/>
        <end position="170"/>
    </location>
</feature>
<dbReference type="SMART" id="SM00382">
    <property type="entry name" value="AAA"/>
    <property type="match status" value="1"/>
</dbReference>
<dbReference type="RefSeq" id="WP_061787891.1">
    <property type="nucleotide sequence ID" value="NZ_LR134406.1"/>
</dbReference>
<dbReference type="PROSITE" id="PS00211">
    <property type="entry name" value="ABC_TRANSPORTER_1"/>
    <property type="match status" value="1"/>
</dbReference>
<dbReference type="PANTHER" id="PTHR24221">
    <property type="entry name" value="ATP-BINDING CASSETTE SUB-FAMILY B"/>
    <property type="match status" value="1"/>
</dbReference>
<evidence type="ECO:0000256" key="11">
    <source>
        <dbReference type="SAM" id="Phobius"/>
    </source>
</evidence>
<keyword evidence="9 11" id="KW-0472">Membrane</keyword>
<keyword evidence="4" id="KW-0997">Cell inner membrane</keyword>
<dbReference type="AlphaFoldDB" id="A0A3S4TYX2"/>
<evidence type="ECO:0000256" key="7">
    <source>
        <dbReference type="ARBA" id="ARBA00022840"/>
    </source>
</evidence>
<evidence type="ECO:0000256" key="2">
    <source>
        <dbReference type="ARBA" id="ARBA00022448"/>
    </source>
</evidence>
<organism evidence="14 15">
    <name type="scientific">Arachnia propionica</name>
    <dbReference type="NCBI Taxonomy" id="1750"/>
    <lineage>
        <taxon>Bacteria</taxon>
        <taxon>Bacillati</taxon>
        <taxon>Actinomycetota</taxon>
        <taxon>Actinomycetes</taxon>
        <taxon>Propionibacteriales</taxon>
        <taxon>Propionibacteriaceae</taxon>
        <taxon>Arachnia</taxon>
    </lineage>
</organism>